<evidence type="ECO:0000256" key="1">
    <source>
        <dbReference type="PROSITE-ProRule" id="PRU00047"/>
    </source>
</evidence>
<dbReference type="GO" id="GO:0003676">
    <property type="term" value="F:nucleic acid binding"/>
    <property type="evidence" value="ECO:0007669"/>
    <property type="project" value="InterPro"/>
</dbReference>
<dbReference type="AlphaFoldDB" id="A0A1R3IX08"/>
<evidence type="ECO:0000313" key="6">
    <source>
        <dbReference type="Proteomes" id="UP000187203"/>
    </source>
</evidence>
<sequence length="274" mass="30217">MSVSEYDNKLRRLFRHMPGANEDLLCARLTNDLALDLQSSISSLITYTTRTVPYGHLVDTAKQAELVSQATRSSDEASHGSSVGSPQASRFGKPTKGTNSNNQSSRRGSVCRNCRNDHDEPCPLPAKCFQCGSRDHLRRDCPYWQGTQTQASRGSRNFNTGRYTITAHIASGKEASGSGFNTRDRVQTRLYTMTREAAQNNPNSITGTVILFRNYARALIDTGAEHSYVSYGFAQYADIPLSPLFPELIVQTPFGESLLKTEVMGLGLTVKPRP</sequence>
<dbReference type="PANTHER" id="PTHR15503:SF45">
    <property type="entry name" value="RNA-DIRECTED DNA POLYMERASE HOMOLOG"/>
    <property type="match status" value="1"/>
</dbReference>
<organism evidence="5 6">
    <name type="scientific">Corchorus olitorius</name>
    <dbReference type="NCBI Taxonomy" id="93759"/>
    <lineage>
        <taxon>Eukaryota</taxon>
        <taxon>Viridiplantae</taxon>
        <taxon>Streptophyta</taxon>
        <taxon>Embryophyta</taxon>
        <taxon>Tracheophyta</taxon>
        <taxon>Spermatophyta</taxon>
        <taxon>Magnoliopsida</taxon>
        <taxon>eudicotyledons</taxon>
        <taxon>Gunneridae</taxon>
        <taxon>Pentapetalae</taxon>
        <taxon>rosids</taxon>
        <taxon>malvids</taxon>
        <taxon>Malvales</taxon>
        <taxon>Malvaceae</taxon>
        <taxon>Grewioideae</taxon>
        <taxon>Apeibeae</taxon>
        <taxon>Corchorus</taxon>
    </lineage>
</organism>
<dbReference type="GO" id="GO:0004190">
    <property type="term" value="F:aspartic-type endopeptidase activity"/>
    <property type="evidence" value="ECO:0007669"/>
    <property type="project" value="InterPro"/>
</dbReference>
<name>A0A1R3IX08_9ROSI</name>
<dbReference type="Pfam" id="PF08284">
    <property type="entry name" value="RVP_2"/>
    <property type="match status" value="1"/>
</dbReference>
<evidence type="ECO:0000259" key="4">
    <source>
        <dbReference type="PROSITE" id="PS50175"/>
    </source>
</evidence>
<keyword evidence="1" id="KW-0479">Metal-binding</keyword>
<dbReference type="Gene3D" id="4.10.60.10">
    <property type="entry name" value="Zinc finger, CCHC-type"/>
    <property type="match status" value="1"/>
</dbReference>
<dbReference type="InterPro" id="IPR001878">
    <property type="entry name" value="Znf_CCHC"/>
</dbReference>
<keyword evidence="1" id="KW-0862">Zinc</keyword>
<dbReference type="InterPro" id="IPR001995">
    <property type="entry name" value="Peptidase_A2_cat"/>
</dbReference>
<evidence type="ECO:0000256" key="2">
    <source>
        <dbReference type="SAM" id="MobiDB-lite"/>
    </source>
</evidence>
<dbReference type="GO" id="GO:0008270">
    <property type="term" value="F:zinc ion binding"/>
    <property type="evidence" value="ECO:0007669"/>
    <property type="project" value="UniProtKB-KW"/>
</dbReference>
<keyword evidence="6" id="KW-1185">Reference proteome</keyword>
<dbReference type="OrthoDB" id="1747507at2759"/>
<dbReference type="PROSITE" id="PS50158">
    <property type="entry name" value="ZF_CCHC"/>
    <property type="match status" value="1"/>
</dbReference>
<keyword evidence="1" id="KW-0863">Zinc-finger</keyword>
<evidence type="ECO:0000313" key="5">
    <source>
        <dbReference type="EMBL" id="OMO87119.1"/>
    </source>
</evidence>
<dbReference type="InterPro" id="IPR032567">
    <property type="entry name" value="RTL1-rel"/>
</dbReference>
<dbReference type="SMART" id="SM00343">
    <property type="entry name" value="ZnF_C2HC"/>
    <property type="match status" value="1"/>
</dbReference>
<dbReference type="Proteomes" id="UP000187203">
    <property type="component" value="Unassembled WGS sequence"/>
</dbReference>
<comment type="caution">
    <text evidence="5">The sequence shown here is derived from an EMBL/GenBank/DDBJ whole genome shotgun (WGS) entry which is preliminary data.</text>
</comment>
<reference evidence="6" key="1">
    <citation type="submission" date="2013-09" db="EMBL/GenBank/DDBJ databases">
        <title>Corchorus olitorius genome sequencing.</title>
        <authorList>
            <person name="Alam M."/>
            <person name="Haque M.S."/>
            <person name="Islam M.S."/>
            <person name="Emdad E.M."/>
            <person name="Islam M.M."/>
            <person name="Ahmed B."/>
            <person name="Halim A."/>
            <person name="Hossen Q.M.M."/>
            <person name="Hossain M.Z."/>
            <person name="Ahmed R."/>
            <person name="Khan M.M."/>
            <person name="Islam R."/>
            <person name="Rashid M.M."/>
            <person name="Khan S.A."/>
            <person name="Rahman M.S."/>
            <person name="Alam M."/>
            <person name="Yahiya A.S."/>
            <person name="Khan M.S."/>
            <person name="Azam M.S."/>
            <person name="Haque T."/>
            <person name="Lashkar M.Z.H."/>
            <person name="Akhand A.I."/>
            <person name="Morshed G."/>
            <person name="Roy S."/>
            <person name="Uddin K.S."/>
            <person name="Rabeya T."/>
            <person name="Hossain A.S."/>
            <person name="Chowdhury A."/>
            <person name="Snigdha A.R."/>
            <person name="Mortoza M.S."/>
            <person name="Matin S.A."/>
            <person name="Hoque S.M.E."/>
            <person name="Islam M.K."/>
            <person name="Roy D.K."/>
            <person name="Haider R."/>
            <person name="Moosa M.M."/>
            <person name="Elias S.M."/>
            <person name="Hasan A.M."/>
            <person name="Jahan S."/>
            <person name="Shafiuddin M."/>
            <person name="Mahmood N."/>
            <person name="Shommy N.S."/>
        </authorList>
    </citation>
    <scope>NUCLEOTIDE SEQUENCE [LARGE SCALE GENOMIC DNA]</scope>
    <source>
        <strain evidence="6">cv. O-4</strain>
    </source>
</reference>
<dbReference type="EMBL" id="AWUE01017410">
    <property type="protein sequence ID" value="OMO87119.1"/>
    <property type="molecule type" value="Genomic_DNA"/>
</dbReference>
<dbReference type="GO" id="GO:0006508">
    <property type="term" value="P:proteolysis"/>
    <property type="evidence" value="ECO:0007669"/>
    <property type="project" value="InterPro"/>
</dbReference>
<protein>
    <submittedName>
        <fullName evidence="5">Zinc finger, CCHC-type</fullName>
    </submittedName>
</protein>
<dbReference type="PROSITE" id="PS50175">
    <property type="entry name" value="ASP_PROT_RETROV"/>
    <property type="match status" value="1"/>
</dbReference>
<gene>
    <name evidence="5" type="ORF">COLO4_20778</name>
</gene>
<dbReference type="PANTHER" id="PTHR15503">
    <property type="entry name" value="LDOC1 RELATED"/>
    <property type="match status" value="1"/>
</dbReference>
<feature type="domain" description="CCHC-type" evidence="3">
    <location>
        <begin position="127"/>
        <end position="142"/>
    </location>
</feature>
<feature type="compositionally biased region" description="Polar residues" evidence="2">
    <location>
        <begin position="79"/>
        <end position="88"/>
    </location>
</feature>
<accession>A0A1R3IX08</accession>
<proteinExistence type="predicted"/>
<evidence type="ECO:0000259" key="3">
    <source>
        <dbReference type="PROSITE" id="PS50158"/>
    </source>
</evidence>
<feature type="region of interest" description="Disordered" evidence="2">
    <location>
        <begin position="68"/>
        <end position="111"/>
    </location>
</feature>
<feature type="domain" description="Peptidase A2" evidence="4">
    <location>
        <begin position="216"/>
        <end position="274"/>
    </location>
</feature>
<feature type="compositionally biased region" description="Polar residues" evidence="2">
    <location>
        <begin position="96"/>
        <end position="107"/>
    </location>
</feature>
<dbReference type="STRING" id="93759.A0A1R3IX08"/>